<feature type="transmembrane region" description="Helical" evidence="7">
    <location>
        <begin position="141"/>
        <end position="162"/>
    </location>
</feature>
<evidence type="ECO:0000313" key="8">
    <source>
        <dbReference type="EMBL" id="NSX55996.1"/>
    </source>
</evidence>
<evidence type="ECO:0000313" key="9">
    <source>
        <dbReference type="Proteomes" id="UP000777935"/>
    </source>
</evidence>
<keyword evidence="2" id="KW-1003">Cell membrane</keyword>
<dbReference type="PANTHER" id="PTHR39087">
    <property type="entry name" value="UPF0104 MEMBRANE PROTEIN MJ1595"/>
    <property type="match status" value="1"/>
</dbReference>
<dbReference type="EMBL" id="JABUFE010000009">
    <property type="protein sequence ID" value="NSX55996.1"/>
    <property type="molecule type" value="Genomic_DNA"/>
</dbReference>
<feature type="transmembrane region" description="Helical" evidence="7">
    <location>
        <begin position="168"/>
        <end position="190"/>
    </location>
</feature>
<evidence type="ECO:0000256" key="6">
    <source>
        <dbReference type="SAM" id="MobiDB-lite"/>
    </source>
</evidence>
<comment type="subcellular location">
    <subcellularLocation>
        <location evidence="1">Cell membrane</location>
        <topology evidence="1">Multi-pass membrane protein</topology>
    </subcellularLocation>
</comment>
<evidence type="ECO:0000256" key="5">
    <source>
        <dbReference type="ARBA" id="ARBA00023136"/>
    </source>
</evidence>
<evidence type="ECO:0000256" key="3">
    <source>
        <dbReference type="ARBA" id="ARBA00022692"/>
    </source>
</evidence>
<dbReference type="Proteomes" id="UP000777935">
    <property type="component" value="Unassembled WGS sequence"/>
</dbReference>
<proteinExistence type="predicted"/>
<feature type="transmembrane region" description="Helical" evidence="7">
    <location>
        <begin position="50"/>
        <end position="71"/>
    </location>
</feature>
<sequence length="360" mass="38933">MTSESAVSPSSPPSHKWRDIVIMAGIFALMILGLAGLALATGWAETKAHLIHLTGMQICILLALSMVNYLARAIRWHFFTRQMKMPTYFLQSIRHYIGGFAMSATPGRVGELIRMRWIKRETGWSFDKIAPLVLVDRAADLAAMAIILGIALYFSTAGIAGAVPVASFALLSAIVFTRPALLAKIVTIGYRSTGLFPRLMGKVRRASKSLGFFSHPVTFSISSGLGILGWMAEGYAFYVLLIWLESDVTFWTAMAIFVFSTLAGGLTGAPGGVGGAEVAIVALLTLQGTPIDSAVAATLIIRLVTLWFAIALGFVVFPFAERTTARPAVERHEPLPQCGRFSESDQGDASHNIDPNIKHF</sequence>
<keyword evidence="4 7" id="KW-1133">Transmembrane helix</keyword>
<evidence type="ECO:0000256" key="2">
    <source>
        <dbReference type="ARBA" id="ARBA00022475"/>
    </source>
</evidence>
<protein>
    <submittedName>
        <fullName evidence="8">Flippase-like domain-containing protein</fullName>
    </submittedName>
</protein>
<name>A0ABX2ISY7_9RHOB</name>
<feature type="transmembrane region" description="Helical" evidence="7">
    <location>
        <begin position="20"/>
        <end position="44"/>
    </location>
</feature>
<keyword evidence="3 7" id="KW-0812">Transmembrane</keyword>
<feature type="transmembrane region" description="Helical" evidence="7">
    <location>
        <begin position="237"/>
        <end position="259"/>
    </location>
</feature>
<dbReference type="PANTHER" id="PTHR39087:SF2">
    <property type="entry name" value="UPF0104 MEMBRANE PROTEIN MJ1595"/>
    <property type="match status" value="1"/>
</dbReference>
<evidence type="ECO:0000256" key="1">
    <source>
        <dbReference type="ARBA" id="ARBA00004651"/>
    </source>
</evidence>
<dbReference type="NCBIfam" id="TIGR00374">
    <property type="entry name" value="flippase-like domain"/>
    <property type="match status" value="1"/>
</dbReference>
<feature type="transmembrane region" description="Helical" evidence="7">
    <location>
        <begin position="294"/>
        <end position="317"/>
    </location>
</feature>
<evidence type="ECO:0000256" key="4">
    <source>
        <dbReference type="ARBA" id="ARBA00022989"/>
    </source>
</evidence>
<feature type="region of interest" description="Disordered" evidence="6">
    <location>
        <begin position="335"/>
        <end position="360"/>
    </location>
</feature>
<dbReference type="RefSeq" id="WP_174139146.1">
    <property type="nucleotide sequence ID" value="NZ_JABUFE010000009.1"/>
</dbReference>
<dbReference type="InterPro" id="IPR022791">
    <property type="entry name" value="L-PG_synthase/AglD"/>
</dbReference>
<feature type="transmembrane region" description="Helical" evidence="7">
    <location>
        <begin position="210"/>
        <end position="231"/>
    </location>
</feature>
<dbReference type="Pfam" id="PF03706">
    <property type="entry name" value="LPG_synthase_TM"/>
    <property type="match status" value="1"/>
</dbReference>
<organism evidence="8 9">
    <name type="scientific">Parasulfitobacter algicola</name>
    <dbReference type="NCBI Taxonomy" id="2614809"/>
    <lineage>
        <taxon>Bacteria</taxon>
        <taxon>Pseudomonadati</taxon>
        <taxon>Pseudomonadota</taxon>
        <taxon>Alphaproteobacteria</taxon>
        <taxon>Rhodobacterales</taxon>
        <taxon>Roseobacteraceae</taxon>
        <taxon>Parasulfitobacter</taxon>
    </lineage>
</organism>
<keyword evidence="5 7" id="KW-0472">Membrane</keyword>
<keyword evidence="9" id="KW-1185">Reference proteome</keyword>
<reference evidence="8 9" key="1">
    <citation type="submission" date="2020-06" db="EMBL/GenBank/DDBJ databases">
        <title>Sulfitobacter algicola sp. nov., isolated from green algae.</title>
        <authorList>
            <person name="Wang C."/>
        </authorList>
    </citation>
    <scope>NUCLEOTIDE SEQUENCE [LARGE SCALE GENOMIC DNA]</scope>
    <source>
        <strain evidence="8 9">1151</strain>
    </source>
</reference>
<accession>A0ABX2ISY7</accession>
<feature type="transmembrane region" description="Helical" evidence="7">
    <location>
        <begin position="266"/>
        <end position="288"/>
    </location>
</feature>
<evidence type="ECO:0000256" key="7">
    <source>
        <dbReference type="SAM" id="Phobius"/>
    </source>
</evidence>
<gene>
    <name evidence="8" type="ORF">HRQ87_14425</name>
</gene>
<comment type="caution">
    <text evidence="8">The sequence shown here is derived from an EMBL/GenBank/DDBJ whole genome shotgun (WGS) entry which is preliminary data.</text>
</comment>